<evidence type="ECO:0008006" key="4">
    <source>
        <dbReference type="Google" id="ProtNLM"/>
    </source>
</evidence>
<evidence type="ECO:0000313" key="2">
    <source>
        <dbReference type="EMBL" id="GLR18714.1"/>
    </source>
</evidence>
<sequence>MKYIFIFLVIFLSACSNLDRADVSSTATQSGSYANLLVINDYMYVINKEKLQTFDVKDGANPILLDDLDLGFNIESLLYHKGNLFIGSQSSMFIYEIAKSGIPQEKSVTNYGFFGEDFCRQDPITVNDEYAYASLSARISGECARFQLNELRVYDISNIAQPELINSIQMESPKGLALDGDVLFVCEKENGLKVFDVSDPLNLELIHHFDGFDAFDVIADDGLVIVVGPEKIYEYDYSDIDNMKYLSQLDF</sequence>
<dbReference type="PROSITE" id="PS51257">
    <property type="entry name" value="PROKAR_LIPOPROTEIN"/>
    <property type="match status" value="1"/>
</dbReference>
<keyword evidence="3" id="KW-1185">Reference proteome</keyword>
<feature type="signal peptide" evidence="1">
    <location>
        <begin position="1"/>
        <end position="21"/>
    </location>
</feature>
<organism evidence="2 3">
    <name type="scientific">Portibacter lacus</name>
    <dbReference type="NCBI Taxonomy" id="1099794"/>
    <lineage>
        <taxon>Bacteria</taxon>
        <taxon>Pseudomonadati</taxon>
        <taxon>Bacteroidota</taxon>
        <taxon>Saprospiria</taxon>
        <taxon>Saprospirales</taxon>
        <taxon>Haliscomenobacteraceae</taxon>
        <taxon>Portibacter</taxon>
    </lineage>
</organism>
<dbReference type="EMBL" id="BSOH01000023">
    <property type="protein sequence ID" value="GLR18714.1"/>
    <property type="molecule type" value="Genomic_DNA"/>
</dbReference>
<comment type="caution">
    <text evidence="2">The sequence shown here is derived from an EMBL/GenBank/DDBJ whole genome shotgun (WGS) entry which is preliminary data.</text>
</comment>
<dbReference type="SUPFAM" id="SSF63825">
    <property type="entry name" value="YWTD domain"/>
    <property type="match status" value="1"/>
</dbReference>
<keyword evidence="1" id="KW-0732">Signal</keyword>
<gene>
    <name evidence="2" type="ORF">GCM10007940_33300</name>
</gene>
<feature type="chain" id="PRO_5041279024" description="LVIVD repeat-containing protein" evidence="1">
    <location>
        <begin position="22"/>
        <end position="251"/>
    </location>
</feature>
<dbReference type="AlphaFoldDB" id="A0AA37SS97"/>
<dbReference type="RefSeq" id="WP_235292661.1">
    <property type="nucleotide sequence ID" value="NZ_BSOH01000023.1"/>
</dbReference>
<evidence type="ECO:0000313" key="3">
    <source>
        <dbReference type="Proteomes" id="UP001156666"/>
    </source>
</evidence>
<reference evidence="2" key="2">
    <citation type="submission" date="2023-01" db="EMBL/GenBank/DDBJ databases">
        <title>Draft genome sequence of Portibacter lacus strain NBRC 108769.</title>
        <authorList>
            <person name="Sun Q."/>
            <person name="Mori K."/>
        </authorList>
    </citation>
    <scope>NUCLEOTIDE SEQUENCE</scope>
    <source>
        <strain evidence="2">NBRC 108769</strain>
    </source>
</reference>
<name>A0AA37SS97_9BACT</name>
<protein>
    <recommendedName>
        <fullName evidence="4">LVIVD repeat-containing protein</fullName>
    </recommendedName>
</protein>
<reference evidence="2" key="1">
    <citation type="journal article" date="2014" name="Int. J. Syst. Evol. Microbiol.">
        <title>Complete genome sequence of Corynebacterium casei LMG S-19264T (=DSM 44701T), isolated from a smear-ripened cheese.</title>
        <authorList>
            <consortium name="US DOE Joint Genome Institute (JGI-PGF)"/>
            <person name="Walter F."/>
            <person name="Albersmeier A."/>
            <person name="Kalinowski J."/>
            <person name="Ruckert C."/>
        </authorList>
    </citation>
    <scope>NUCLEOTIDE SEQUENCE</scope>
    <source>
        <strain evidence="2">NBRC 108769</strain>
    </source>
</reference>
<accession>A0AA37SS97</accession>
<dbReference type="Pfam" id="PF08309">
    <property type="entry name" value="LVIVD"/>
    <property type="match status" value="2"/>
</dbReference>
<dbReference type="InterPro" id="IPR013211">
    <property type="entry name" value="LVIVD"/>
</dbReference>
<dbReference type="Proteomes" id="UP001156666">
    <property type="component" value="Unassembled WGS sequence"/>
</dbReference>
<evidence type="ECO:0000256" key="1">
    <source>
        <dbReference type="SAM" id="SignalP"/>
    </source>
</evidence>
<proteinExistence type="predicted"/>